<dbReference type="InterPro" id="IPR033479">
    <property type="entry name" value="dCache_1"/>
</dbReference>
<dbReference type="NCBIfam" id="TIGR00229">
    <property type="entry name" value="sensory_box"/>
    <property type="match status" value="1"/>
</dbReference>
<evidence type="ECO:0000256" key="5">
    <source>
        <dbReference type="ARBA" id="ARBA00022553"/>
    </source>
</evidence>
<dbReference type="PROSITE" id="PS50885">
    <property type="entry name" value="HAMP"/>
    <property type="match status" value="1"/>
</dbReference>
<feature type="domain" description="PAS" evidence="16">
    <location>
        <begin position="373"/>
        <end position="443"/>
    </location>
</feature>
<dbReference type="InterPro" id="IPR005467">
    <property type="entry name" value="His_kinase_dom"/>
</dbReference>
<keyword evidence="13" id="KW-0843">Virulence</keyword>
<dbReference type="Proteomes" id="UP000293296">
    <property type="component" value="Chromosome"/>
</dbReference>
<dbReference type="Gene3D" id="6.10.340.10">
    <property type="match status" value="1"/>
</dbReference>
<keyword evidence="4" id="KW-1003">Cell membrane</keyword>
<evidence type="ECO:0000313" key="19">
    <source>
        <dbReference type="EMBL" id="QAZ65867.1"/>
    </source>
</evidence>
<dbReference type="PROSITE" id="PS50109">
    <property type="entry name" value="HIS_KIN"/>
    <property type="match status" value="1"/>
</dbReference>
<evidence type="ECO:0000256" key="9">
    <source>
        <dbReference type="ARBA" id="ARBA00022777"/>
    </source>
</evidence>
<dbReference type="PROSITE" id="PS50113">
    <property type="entry name" value="PAC"/>
    <property type="match status" value="1"/>
</dbReference>
<dbReference type="Pfam" id="PF07568">
    <property type="entry name" value="HisKA_2"/>
    <property type="match status" value="1"/>
</dbReference>
<dbReference type="SMART" id="SM00091">
    <property type="entry name" value="PAS"/>
    <property type="match status" value="1"/>
</dbReference>
<feature type="domain" description="Histidine kinase" evidence="15">
    <location>
        <begin position="510"/>
        <end position="702"/>
    </location>
</feature>
<dbReference type="InterPro" id="IPR036890">
    <property type="entry name" value="HATPase_C_sf"/>
</dbReference>
<feature type="domain" description="HAMP" evidence="18">
    <location>
        <begin position="310"/>
        <end position="361"/>
    </location>
</feature>
<dbReference type="InterPro" id="IPR003660">
    <property type="entry name" value="HAMP_dom"/>
</dbReference>
<dbReference type="SUPFAM" id="SSF55874">
    <property type="entry name" value="ATPase domain of HSP90 chaperone/DNA topoisomerase II/histidine kinase"/>
    <property type="match status" value="1"/>
</dbReference>
<evidence type="ECO:0000256" key="1">
    <source>
        <dbReference type="ARBA" id="ARBA00000085"/>
    </source>
</evidence>
<dbReference type="OrthoDB" id="5342108at2"/>
<reference evidence="19 20" key="1">
    <citation type="submission" date="2018-02" db="EMBL/GenBank/DDBJ databases">
        <title>Genome sequence of Desulfovibrio carbinolicus DSM 3852.</title>
        <authorList>
            <person name="Wilbanks E."/>
            <person name="Skennerton C.T."/>
            <person name="Orphan V.J."/>
        </authorList>
    </citation>
    <scope>NUCLEOTIDE SEQUENCE [LARGE SCALE GENOMIC DNA]</scope>
    <source>
        <strain evidence="19 20">DSM 3852</strain>
    </source>
</reference>
<evidence type="ECO:0000259" key="17">
    <source>
        <dbReference type="PROSITE" id="PS50113"/>
    </source>
</evidence>
<dbReference type="Pfam" id="PF02743">
    <property type="entry name" value="dCache_1"/>
    <property type="match status" value="1"/>
</dbReference>
<dbReference type="PANTHER" id="PTHR41523:SF8">
    <property type="entry name" value="ETHYLENE RESPONSE SENSOR PROTEIN"/>
    <property type="match status" value="1"/>
</dbReference>
<dbReference type="PANTHER" id="PTHR41523">
    <property type="entry name" value="TWO-COMPONENT SYSTEM SENSOR PROTEIN"/>
    <property type="match status" value="1"/>
</dbReference>
<evidence type="ECO:0000256" key="4">
    <source>
        <dbReference type="ARBA" id="ARBA00022475"/>
    </source>
</evidence>
<keyword evidence="5" id="KW-0597">Phosphoprotein</keyword>
<feature type="domain" description="PAC" evidence="17">
    <location>
        <begin position="447"/>
        <end position="499"/>
    </location>
</feature>
<evidence type="ECO:0000256" key="8">
    <source>
        <dbReference type="ARBA" id="ARBA00022741"/>
    </source>
</evidence>
<dbReference type="Pfam" id="PF08448">
    <property type="entry name" value="PAS_4"/>
    <property type="match status" value="1"/>
</dbReference>
<evidence type="ECO:0000313" key="20">
    <source>
        <dbReference type="Proteomes" id="UP000293296"/>
    </source>
</evidence>
<evidence type="ECO:0000259" key="18">
    <source>
        <dbReference type="PROSITE" id="PS50885"/>
    </source>
</evidence>
<dbReference type="CDD" id="cd06225">
    <property type="entry name" value="HAMP"/>
    <property type="match status" value="1"/>
</dbReference>
<dbReference type="GO" id="GO:0004673">
    <property type="term" value="F:protein histidine kinase activity"/>
    <property type="evidence" value="ECO:0007669"/>
    <property type="project" value="UniProtKB-EC"/>
</dbReference>
<dbReference type="GO" id="GO:0005886">
    <property type="term" value="C:plasma membrane"/>
    <property type="evidence" value="ECO:0007669"/>
    <property type="project" value="UniProtKB-SubCell"/>
</dbReference>
<evidence type="ECO:0000259" key="15">
    <source>
        <dbReference type="PROSITE" id="PS50109"/>
    </source>
</evidence>
<keyword evidence="20" id="KW-1185">Reference proteome</keyword>
<dbReference type="CDD" id="cd12915">
    <property type="entry name" value="PDC2_DGC_like"/>
    <property type="match status" value="1"/>
</dbReference>
<sequence length="704" mass="75690">MRLFSSLSIRSGLVLTALLAVLPALALQLVTGLEHRRHLETEAKAEVSRAAAAMAEVQERITDSTRLLLTALAAMPELRARDAAACSALFATLLDKNPLYTNVLAADANGDMFASGLPFALLNFSDRKYFRDAMATRQFVAGEYVVSRTTGTPSFPFALPILDETGQAVGVLIAAVKLDSFDAVFARLHMPGAANLGLADRNGIRLFYRPVNPANPVGSPIRPAVFDAIQAGGDEGLTLQPGSDGVLRYYAFRKLRLSPTAPPYMSLVVGLPENVILAPANRALAENLGLLAAAAALALGVAWVVGGPILARRLARIADTAARIGQGDRQARTGVPHDASGIGTVAASLDAMADQLAASDAERDRALAALRASQQRLAHITASMPDWIWETDANGRYVYMGEKVKDALGYEPASLIGRSVYDGLAPGEDETMRQIVGKALEACLPIRDLINWRIAADGSRRCLMCNAVPWHDEDGTFRGYRGVSKDVTKWVEADRAVRASLAEKEILLKEVHHRVKNNLQIISSLLYLQAEQVDDPVALESFRVSRNRIASMALVHEEIYRSADLARIRLDNYIRDLLPKIFGQVGQGAPVAVDCRLDAVTVPIEQAVPAGLVVNELLTNAHKHAFRDNEQARLDVTLAVRDGFVEIDVADNGPGLAPDFAVESTGTLGMQLVGNLARQLGGQVTARNDHGAVFSLTFPTAGRT</sequence>
<keyword evidence="6" id="KW-0808">Transferase</keyword>
<dbReference type="GO" id="GO:0000160">
    <property type="term" value="P:phosphorelay signal transduction system"/>
    <property type="evidence" value="ECO:0007669"/>
    <property type="project" value="UniProtKB-KW"/>
</dbReference>
<comment type="catalytic activity">
    <reaction evidence="1">
        <text>ATP + protein L-histidine = ADP + protein N-phospho-L-histidine.</text>
        <dbReference type="EC" id="2.7.13.3"/>
    </reaction>
</comment>
<dbReference type="SUPFAM" id="SSF103190">
    <property type="entry name" value="Sensory domain-like"/>
    <property type="match status" value="1"/>
</dbReference>
<dbReference type="InterPro" id="IPR003594">
    <property type="entry name" value="HATPase_dom"/>
</dbReference>
<protein>
    <recommendedName>
        <fullName evidence="3">histidine kinase</fullName>
        <ecNumber evidence="3">2.7.13.3</ecNumber>
    </recommendedName>
</protein>
<keyword evidence="7" id="KW-0812">Transmembrane</keyword>
<dbReference type="InterPro" id="IPR029151">
    <property type="entry name" value="Sensor-like_sf"/>
</dbReference>
<dbReference type="InterPro" id="IPR000700">
    <property type="entry name" value="PAS-assoc_C"/>
</dbReference>
<dbReference type="InterPro" id="IPR000014">
    <property type="entry name" value="PAS"/>
</dbReference>
<evidence type="ECO:0000256" key="7">
    <source>
        <dbReference type="ARBA" id="ARBA00022692"/>
    </source>
</evidence>
<comment type="subcellular location">
    <subcellularLocation>
        <location evidence="2">Cell membrane</location>
        <topology evidence="2">Multi-pass membrane protein</topology>
    </subcellularLocation>
</comment>
<dbReference type="RefSeq" id="WP_129348596.1">
    <property type="nucleotide sequence ID" value="NZ_CP026538.1"/>
</dbReference>
<dbReference type="CDD" id="cd12914">
    <property type="entry name" value="PDC1_DGC_like"/>
    <property type="match status" value="1"/>
</dbReference>
<keyword evidence="10" id="KW-0067">ATP-binding</keyword>
<dbReference type="GO" id="GO:0005524">
    <property type="term" value="F:ATP binding"/>
    <property type="evidence" value="ECO:0007669"/>
    <property type="project" value="UniProtKB-KW"/>
</dbReference>
<dbReference type="Gene3D" id="3.30.450.20">
    <property type="entry name" value="PAS domain"/>
    <property type="match status" value="2"/>
</dbReference>
<dbReference type="Pfam" id="PF02518">
    <property type="entry name" value="HATPase_c"/>
    <property type="match status" value="1"/>
</dbReference>
<evidence type="ECO:0000259" key="16">
    <source>
        <dbReference type="PROSITE" id="PS50112"/>
    </source>
</evidence>
<dbReference type="InterPro" id="IPR011495">
    <property type="entry name" value="Sig_transdc_His_kin_sub2_dim/P"/>
</dbReference>
<dbReference type="SUPFAM" id="SSF55785">
    <property type="entry name" value="PYP-like sensor domain (PAS domain)"/>
    <property type="match status" value="1"/>
</dbReference>
<keyword evidence="11" id="KW-1133">Transmembrane helix</keyword>
<evidence type="ECO:0000256" key="12">
    <source>
        <dbReference type="ARBA" id="ARBA00023012"/>
    </source>
</evidence>
<evidence type="ECO:0000256" key="14">
    <source>
        <dbReference type="ARBA" id="ARBA00023136"/>
    </source>
</evidence>
<dbReference type="AlphaFoldDB" id="A0A4P6HG00"/>
<dbReference type="Gene3D" id="3.30.565.10">
    <property type="entry name" value="Histidine kinase-like ATPase, C-terminal domain"/>
    <property type="match status" value="1"/>
</dbReference>
<keyword evidence="14" id="KW-0472">Membrane</keyword>
<dbReference type="InterPro" id="IPR013656">
    <property type="entry name" value="PAS_4"/>
</dbReference>
<organism evidence="19 20">
    <name type="scientific">Solidesulfovibrio carbinolicus</name>
    <dbReference type="NCBI Taxonomy" id="296842"/>
    <lineage>
        <taxon>Bacteria</taxon>
        <taxon>Pseudomonadati</taxon>
        <taxon>Thermodesulfobacteriota</taxon>
        <taxon>Desulfovibrionia</taxon>
        <taxon>Desulfovibrionales</taxon>
        <taxon>Desulfovibrionaceae</taxon>
        <taxon>Solidesulfovibrio</taxon>
    </lineage>
</organism>
<evidence type="ECO:0000256" key="13">
    <source>
        <dbReference type="ARBA" id="ARBA00023026"/>
    </source>
</evidence>
<evidence type="ECO:0000256" key="2">
    <source>
        <dbReference type="ARBA" id="ARBA00004651"/>
    </source>
</evidence>
<name>A0A4P6HG00_9BACT</name>
<dbReference type="SMART" id="SM00387">
    <property type="entry name" value="HATPase_c"/>
    <property type="match status" value="1"/>
</dbReference>
<keyword evidence="12" id="KW-0902">Two-component regulatory system</keyword>
<dbReference type="PROSITE" id="PS50112">
    <property type="entry name" value="PAS"/>
    <property type="match status" value="1"/>
</dbReference>
<dbReference type="KEGG" id="dcb:C3Y92_00870"/>
<evidence type="ECO:0000256" key="10">
    <source>
        <dbReference type="ARBA" id="ARBA00022840"/>
    </source>
</evidence>
<accession>A0A4P6HG00</accession>
<dbReference type="CDD" id="cd00130">
    <property type="entry name" value="PAS"/>
    <property type="match status" value="1"/>
</dbReference>
<keyword evidence="8" id="KW-0547">Nucleotide-binding</keyword>
<dbReference type="InterPro" id="IPR035965">
    <property type="entry name" value="PAS-like_dom_sf"/>
</dbReference>
<gene>
    <name evidence="19" type="ORF">C3Y92_00870</name>
</gene>
<evidence type="ECO:0000256" key="3">
    <source>
        <dbReference type="ARBA" id="ARBA00012438"/>
    </source>
</evidence>
<proteinExistence type="predicted"/>
<keyword evidence="9 19" id="KW-0418">Kinase</keyword>
<dbReference type="EMBL" id="CP026538">
    <property type="protein sequence ID" value="QAZ65867.1"/>
    <property type="molecule type" value="Genomic_DNA"/>
</dbReference>
<dbReference type="EC" id="2.7.13.3" evidence="3"/>
<evidence type="ECO:0000256" key="6">
    <source>
        <dbReference type="ARBA" id="ARBA00022679"/>
    </source>
</evidence>
<evidence type="ECO:0000256" key="11">
    <source>
        <dbReference type="ARBA" id="ARBA00022989"/>
    </source>
</evidence>